<dbReference type="eggNOG" id="COG0438">
    <property type="taxonomic scope" value="Bacteria"/>
</dbReference>
<dbReference type="Gene3D" id="3.40.50.2000">
    <property type="entry name" value="Glycogen Phosphorylase B"/>
    <property type="match status" value="2"/>
</dbReference>
<protein>
    <submittedName>
        <fullName evidence="5">Glycosyltransferase family 4 protein</fullName>
    </submittedName>
</protein>
<dbReference type="PANTHER" id="PTHR46401">
    <property type="entry name" value="GLYCOSYLTRANSFERASE WBBK-RELATED"/>
    <property type="match status" value="1"/>
</dbReference>
<accession>A0A099W5Y3</accession>
<evidence type="ECO:0000259" key="2">
    <source>
        <dbReference type="Pfam" id="PF00534"/>
    </source>
</evidence>
<evidence type="ECO:0000313" key="4">
    <source>
        <dbReference type="EMBL" id="KGL39823.1"/>
    </source>
</evidence>
<dbReference type="PANTHER" id="PTHR46401:SF2">
    <property type="entry name" value="GLYCOSYLTRANSFERASE WBBK-RELATED"/>
    <property type="match status" value="1"/>
</dbReference>
<dbReference type="InterPro" id="IPR001296">
    <property type="entry name" value="Glyco_trans_1"/>
</dbReference>
<dbReference type="GO" id="GO:0009103">
    <property type="term" value="P:lipopolysaccharide biosynthetic process"/>
    <property type="evidence" value="ECO:0007669"/>
    <property type="project" value="TreeGrafter"/>
</dbReference>
<dbReference type="EMBL" id="JAARMV010000001">
    <property type="protein sequence ID" value="MBC2370758.1"/>
    <property type="molecule type" value="Genomic_DNA"/>
</dbReference>
<dbReference type="Pfam" id="PF13439">
    <property type="entry name" value="Glyco_transf_4"/>
    <property type="match status" value="1"/>
</dbReference>
<feature type="domain" description="Glycosyl transferase family 1" evidence="2">
    <location>
        <begin position="206"/>
        <end position="284"/>
    </location>
</feature>
<reference evidence="5 7" key="2">
    <citation type="submission" date="2020-03" db="EMBL/GenBank/DDBJ databases">
        <title>Soil Listeria distribution.</title>
        <authorList>
            <person name="Liao J."/>
            <person name="Wiedmann M."/>
        </authorList>
    </citation>
    <scope>NUCLEOTIDE SEQUENCE [LARGE SCALE GENOMIC DNA]</scope>
    <source>
        <strain evidence="5 7">FSL L7-1850</strain>
    </source>
</reference>
<evidence type="ECO:0000313" key="6">
    <source>
        <dbReference type="Proteomes" id="UP000029844"/>
    </source>
</evidence>
<comment type="caution">
    <text evidence="4">The sequence shown here is derived from an EMBL/GenBank/DDBJ whole genome shotgun (WGS) entry which is preliminary data.</text>
</comment>
<sequence>MKVVYLHQYFEKDKGGTRSYEIAKKLVSEGHQVTMITGNEVSSCEGITIISTKTPYRQEYGYIRRIFSFLIYMLKSLFYALREKDIDMVYATSTPLTVGLVGKWVANIKKCAFVFEVRDLWPDVPIQLGIIKNNFLIKILFRIESGIYNKADKIIALSEGMKMDIVQKGIHPDHIEVITNFADINRFKAISVTDQIQLYTKYPQLQNKFISLYAGTIGFVNHIDYILKLAENTTHDKILYVIVGDGKEKPKLVREAKLAKLSNVLFLDAVSKKEAHTLMTMSDVGMCFVRNKEILNRNSQNKLFDFWAAGKPTLINYKGWQDKVMREFKAGQGFDYENLDGLRLYLENLSTHKKNYKEVQQYVEQLATQYKKEDLLDKLNNILQNIRKERTTML</sequence>
<dbReference type="STRING" id="1552123.EP57_12235"/>
<dbReference type="OrthoDB" id="9811902at2"/>
<keyword evidence="6" id="KW-1185">Reference proteome</keyword>
<name>A0A099W5Y3_9LIST</name>
<reference evidence="4 6" key="1">
    <citation type="submission" date="2014-05" db="EMBL/GenBank/DDBJ databases">
        <title>Novel Listeriaceae from food processing environments.</title>
        <authorList>
            <person name="den Bakker H.C."/>
        </authorList>
    </citation>
    <scope>NUCLEOTIDE SEQUENCE [LARGE SCALE GENOMIC DNA]</scope>
    <source>
        <strain evidence="4 6">FSL A5-0281</strain>
    </source>
</reference>
<dbReference type="Proteomes" id="UP000029844">
    <property type="component" value="Unassembled WGS sequence"/>
</dbReference>
<dbReference type="GO" id="GO:0016757">
    <property type="term" value="F:glycosyltransferase activity"/>
    <property type="evidence" value="ECO:0007669"/>
    <property type="project" value="InterPro"/>
</dbReference>
<evidence type="ECO:0000256" key="1">
    <source>
        <dbReference type="ARBA" id="ARBA00022679"/>
    </source>
</evidence>
<dbReference type="Proteomes" id="UP000546244">
    <property type="component" value="Unassembled WGS sequence"/>
</dbReference>
<evidence type="ECO:0000259" key="3">
    <source>
        <dbReference type="Pfam" id="PF13439"/>
    </source>
</evidence>
<dbReference type="SUPFAM" id="SSF53756">
    <property type="entry name" value="UDP-Glycosyltransferase/glycogen phosphorylase"/>
    <property type="match status" value="1"/>
</dbReference>
<evidence type="ECO:0000313" key="5">
    <source>
        <dbReference type="EMBL" id="MBC2370758.1"/>
    </source>
</evidence>
<dbReference type="CDD" id="cd03794">
    <property type="entry name" value="GT4_WbuB-like"/>
    <property type="match status" value="1"/>
</dbReference>
<dbReference type="RefSeq" id="WP_036087039.1">
    <property type="nucleotide sequence ID" value="NZ_CBCSHQ010000018.1"/>
</dbReference>
<proteinExistence type="predicted"/>
<gene>
    <name evidence="4" type="ORF">EP57_12235</name>
    <name evidence="5" type="ORF">HBP98_01945</name>
</gene>
<organism evidence="4 6">
    <name type="scientific">Listeria booriae</name>
    <dbReference type="NCBI Taxonomy" id="1552123"/>
    <lineage>
        <taxon>Bacteria</taxon>
        <taxon>Bacillati</taxon>
        <taxon>Bacillota</taxon>
        <taxon>Bacilli</taxon>
        <taxon>Bacillales</taxon>
        <taxon>Listeriaceae</taxon>
        <taxon>Listeria</taxon>
    </lineage>
</organism>
<dbReference type="GeneID" id="58718121"/>
<feature type="domain" description="Glycosyltransferase subfamily 4-like N-terminal" evidence="3">
    <location>
        <begin position="17"/>
        <end position="186"/>
    </location>
</feature>
<dbReference type="EMBL" id="JNFA01000025">
    <property type="protein sequence ID" value="KGL39823.1"/>
    <property type="molecule type" value="Genomic_DNA"/>
</dbReference>
<evidence type="ECO:0000313" key="7">
    <source>
        <dbReference type="Proteomes" id="UP000546244"/>
    </source>
</evidence>
<keyword evidence="1 5" id="KW-0808">Transferase</keyword>
<dbReference type="InterPro" id="IPR028098">
    <property type="entry name" value="Glyco_trans_4-like_N"/>
</dbReference>
<dbReference type="AlphaFoldDB" id="A0A099W5Y3"/>
<dbReference type="Pfam" id="PF00534">
    <property type="entry name" value="Glycos_transf_1"/>
    <property type="match status" value="1"/>
</dbReference>